<gene>
    <name evidence="1" type="ORF">A2774_01615</name>
</gene>
<sequence length="69" mass="8079">MKNKKIEKLFFKCSCSYGQQLQVNNFDDGSFEINTRLDGRRKWTGVVLKKKEIKKLIVLLNLTELKLTS</sequence>
<proteinExistence type="predicted"/>
<protein>
    <submittedName>
        <fullName evidence="1">Uncharacterized protein</fullName>
    </submittedName>
</protein>
<organism evidence="1 2">
    <name type="scientific">Candidatus Roizmanbacteria bacterium RIFCSPHIGHO2_01_FULL_39_12c</name>
    <dbReference type="NCBI Taxonomy" id="1802031"/>
    <lineage>
        <taxon>Bacteria</taxon>
        <taxon>Candidatus Roizmaniibacteriota</taxon>
    </lineage>
</organism>
<evidence type="ECO:0000313" key="2">
    <source>
        <dbReference type="Proteomes" id="UP000177208"/>
    </source>
</evidence>
<comment type="caution">
    <text evidence="1">The sequence shown here is derived from an EMBL/GenBank/DDBJ whole genome shotgun (WGS) entry which is preliminary data.</text>
</comment>
<dbReference type="EMBL" id="MFZG01000041">
    <property type="protein sequence ID" value="OGK15126.1"/>
    <property type="molecule type" value="Genomic_DNA"/>
</dbReference>
<dbReference type="Proteomes" id="UP000177208">
    <property type="component" value="Unassembled WGS sequence"/>
</dbReference>
<reference evidence="1 2" key="1">
    <citation type="journal article" date="2016" name="Nat. Commun.">
        <title>Thousands of microbial genomes shed light on interconnected biogeochemical processes in an aquifer system.</title>
        <authorList>
            <person name="Anantharaman K."/>
            <person name="Brown C.T."/>
            <person name="Hug L.A."/>
            <person name="Sharon I."/>
            <person name="Castelle C.J."/>
            <person name="Probst A.J."/>
            <person name="Thomas B.C."/>
            <person name="Singh A."/>
            <person name="Wilkins M.J."/>
            <person name="Karaoz U."/>
            <person name="Brodie E.L."/>
            <person name="Williams K.H."/>
            <person name="Hubbard S.S."/>
            <person name="Banfield J.F."/>
        </authorList>
    </citation>
    <scope>NUCLEOTIDE SEQUENCE [LARGE SCALE GENOMIC DNA]</scope>
</reference>
<dbReference type="AlphaFoldDB" id="A0A1F7G8G6"/>
<accession>A0A1F7G8G6</accession>
<evidence type="ECO:0000313" key="1">
    <source>
        <dbReference type="EMBL" id="OGK15126.1"/>
    </source>
</evidence>
<name>A0A1F7G8G6_9BACT</name>